<dbReference type="Proteomes" id="UP000474640">
    <property type="component" value="Unassembled WGS sequence"/>
</dbReference>
<comment type="caution">
    <text evidence="1">The sequence shown here is derived from an EMBL/GenBank/DDBJ whole genome shotgun (WGS) entry which is preliminary data.</text>
</comment>
<protein>
    <submittedName>
        <fullName evidence="1">Uncharacterized protein</fullName>
    </submittedName>
</protein>
<evidence type="ECO:0000313" key="1">
    <source>
        <dbReference type="EMBL" id="KAF3288742.1"/>
    </source>
</evidence>
<organism evidence="1 2">
    <name type="scientific">Orbilia oligospora</name>
    <name type="common">Nematode-trapping fungus</name>
    <name type="synonym">Arthrobotrys oligospora</name>
    <dbReference type="NCBI Taxonomy" id="2813651"/>
    <lineage>
        <taxon>Eukaryota</taxon>
        <taxon>Fungi</taxon>
        <taxon>Dikarya</taxon>
        <taxon>Ascomycota</taxon>
        <taxon>Pezizomycotina</taxon>
        <taxon>Orbiliomycetes</taxon>
        <taxon>Orbiliales</taxon>
        <taxon>Orbiliaceae</taxon>
        <taxon>Orbilia</taxon>
    </lineage>
</organism>
<accession>A0A7C8VNZ7</accession>
<proteinExistence type="predicted"/>
<name>A0A7C8VNZ7_ORBOL</name>
<gene>
    <name evidence="1" type="ORF">TWF970_005799</name>
</gene>
<reference evidence="1 2" key="1">
    <citation type="submission" date="2020-01" db="EMBL/GenBank/DDBJ databases">
        <authorList>
            <person name="Palmer J.M."/>
        </authorList>
    </citation>
    <scope>NUCLEOTIDE SEQUENCE [LARGE SCALE GENOMIC DNA]</scope>
    <source>
        <strain evidence="1 2">TWF970</strain>
    </source>
</reference>
<evidence type="ECO:0000313" key="2">
    <source>
        <dbReference type="Proteomes" id="UP000474640"/>
    </source>
</evidence>
<sequence length="99" mass="11446">MRSFRRMRAEDIEGREASIGRSFATRPDIQRVRTVQESWEAQCGIFSRMAFTIDTEWILVFSPTIGRHSFHTKASRSTAVHTIAVRALIYMWPLNNSEA</sequence>
<dbReference type="EMBL" id="JAABOJ010000003">
    <property type="protein sequence ID" value="KAF3288742.1"/>
    <property type="molecule type" value="Genomic_DNA"/>
</dbReference>
<dbReference type="AlphaFoldDB" id="A0A7C8VNZ7"/>